<accession>A0A916WAB8</accession>
<dbReference type="RefSeq" id="WP_188385028.1">
    <property type="nucleotide sequence ID" value="NZ_BMEY01000012.1"/>
</dbReference>
<reference evidence="2" key="2">
    <citation type="submission" date="2020-09" db="EMBL/GenBank/DDBJ databases">
        <authorList>
            <person name="Sun Q."/>
            <person name="Zhou Y."/>
        </authorList>
    </citation>
    <scope>NUCLEOTIDE SEQUENCE</scope>
    <source>
        <strain evidence="2">CGMCC 1.12408</strain>
    </source>
</reference>
<proteinExistence type="predicted"/>
<evidence type="ECO:0000259" key="1">
    <source>
        <dbReference type="Pfam" id="PF00882"/>
    </source>
</evidence>
<name>A0A916WAB8_9BACI</name>
<dbReference type="EMBL" id="BMEY01000012">
    <property type="protein sequence ID" value="GGA80877.1"/>
    <property type="molecule type" value="Genomic_DNA"/>
</dbReference>
<reference evidence="2" key="1">
    <citation type="journal article" date="2014" name="Int. J. Syst. Evol. Microbiol.">
        <title>Complete genome sequence of Corynebacterium casei LMG S-19264T (=DSM 44701T), isolated from a smear-ripened cheese.</title>
        <authorList>
            <consortium name="US DOE Joint Genome Institute (JGI-PGF)"/>
            <person name="Walter F."/>
            <person name="Albersmeier A."/>
            <person name="Kalinowski J."/>
            <person name="Ruckert C."/>
        </authorList>
    </citation>
    <scope>NUCLEOTIDE SEQUENCE</scope>
    <source>
        <strain evidence="2">CGMCC 1.12408</strain>
    </source>
</reference>
<evidence type="ECO:0000313" key="3">
    <source>
        <dbReference type="Proteomes" id="UP000613512"/>
    </source>
</evidence>
<dbReference type="Pfam" id="PF00882">
    <property type="entry name" value="Zn_dep_PLPC"/>
    <property type="match status" value="1"/>
</dbReference>
<organism evidence="2 3">
    <name type="scientific">Ornithinibacillus halotolerans</name>
    <dbReference type="NCBI Taxonomy" id="1274357"/>
    <lineage>
        <taxon>Bacteria</taxon>
        <taxon>Bacillati</taxon>
        <taxon>Bacillota</taxon>
        <taxon>Bacilli</taxon>
        <taxon>Bacillales</taxon>
        <taxon>Bacillaceae</taxon>
        <taxon>Ornithinibacillus</taxon>
    </lineage>
</organism>
<sequence>MGSRIMHLIIANQIAGKTKIQDKQTFLLGGIAPDAVHPKVRSHFYKGSDKDFSTKIEFEKFFKKYPEKTDYLLGYYTHLIADHLWIHGFYFGWLKNRMNADETLYQRYHGDFRVLNAKLLNYYQLDHGLLNNLDFNNIPDLDEVKKADVEAFVPYVLEDMNYPKEHLDAELNVFTFQQIIGYIESCAHLGLIRLKELGVDTVEH</sequence>
<feature type="domain" description="Phospholipase C/D" evidence="1">
    <location>
        <begin position="6"/>
        <end position="146"/>
    </location>
</feature>
<dbReference type="Proteomes" id="UP000613512">
    <property type="component" value="Unassembled WGS sequence"/>
</dbReference>
<comment type="caution">
    <text evidence="2">The sequence shown here is derived from an EMBL/GenBank/DDBJ whole genome shotgun (WGS) entry which is preliminary data.</text>
</comment>
<dbReference type="AlphaFoldDB" id="A0A916WAB8"/>
<protein>
    <recommendedName>
        <fullName evidence="1">Phospholipase C/D domain-containing protein</fullName>
    </recommendedName>
</protein>
<evidence type="ECO:0000313" key="2">
    <source>
        <dbReference type="EMBL" id="GGA80877.1"/>
    </source>
</evidence>
<dbReference type="InterPro" id="IPR029002">
    <property type="entry name" value="PLPC/GPLD1"/>
</dbReference>
<gene>
    <name evidence="2" type="ORF">GCM10008025_25310</name>
</gene>
<keyword evidence="3" id="KW-1185">Reference proteome</keyword>